<dbReference type="InterPro" id="IPR019786">
    <property type="entry name" value="Zinc_finger_PHD-type_CS"/>
</dbReference>
<feature type="domain" description="PHD-type" evidence="11">
    <location>
        <begin position="284"/>
        <end position="401"/>
    </location>
</feature>
<dbReference type="FunFam" id="3.30.40.10:FF:000004">
    <property type="entry name" value="Jade family PHD finger 2"/>
    <property type="match status" value="1"/>
</dbReference>
<feature type="region of interest" description="Disordered" evidence="9">
    <location>
        <begin position="610"/>
        <end position="1530"/>
    </location>
</feature>
<dbReference type="InterPro" id="IPR001965">
    <property type="entry name" value="Znf_PHD"/>
</dbReference>
<feature type="domain" description="PHD-type" evidence="10">
    <location>
        <begin position="232"/>
        <end position="282"/>
    </location>
</feature>
<feature type="region of interest" description="Disordered" evidence="9">
    <location>
        <begin position="2926"/>
        <end position="2977"/>
    </location>
</feature>
<keyword evidence="1" id="KW-0479">Metal-binding</keyword>
<feature type="compositionally biased region" description="Basic and acidic residues" evidence="9">
    <location>
        <begin position="1333"/>
        <end position="1348"/>
    </location>
</feature>
<feature type="compositionally biased region" description="Basic and acidic residues" evidence="9">
    <location>
        <begin position="2507"/>
        <end position="2531"/>
    </location>
</feature>
<evidence type="ECO:0000256" key="4">
    <source>
        <dbReference type="ARBA" id="ARBA00022833"/>
    </source>
</evidence>
<accession>A0A423TK47</accession>
<feature type="compositionally biased region" description="Low complexity" evidence="9">
    <location>
        <begin position="650"/>
        <end position="666"/>
    </location>
</feature>
<feature type="compositionally biased region" description="Polar residues" evidence="9">
    <location>
        <begin position="1140"/>
        <end position="1160"/>
    </location>
</feature>
<feature type="compositionally biased region" description="Polar residues" evidence="9">
    <location>
        <begin position="2137"/>
        <end position="2148"/>
    </location>
</feature>
<keyword evidence="13" id="KW-1185">Reference proteome</keyword>
<feature type="compositionally biased region" description="Basic and acidic residues" evidence="9">
    <location>
        <begin position="1842"/>
        <end position="1853"/>
    </location>
</feature>
<feature type="compositionally biased region" description="Basic and acidic residues" evidence="9">
    <location>
        <begin position="1517"/>
        <end position="1530"/>
    </location>
</feature>
<feature type="region of interest" description="Disordered" evidence="9">
    <location>
        <begin position="1934"/>
        <end position="2045"/>
    </location>
</feature>
<feature type="compositionally biased region" description="Basic and acidic residues" evidence="9">
    <location>
        <begin position="1044"/>
        <end position="1058"/>
    </location>
</feature>
<feature type="compositionally biased region" description="Basic and acidic residues" evidence="9">
    <location>
        <begin position="1724"/>
        <end position="1752"/>
    </location>
</feature>
<dbReference type="Pfam" id="PF13831">
    <property type="entry name" value="PHD_2"/>
    <property type="match status" value="1"/>
</dbReference>
<evidence type="ECO:0000259" key="10">
    <source>
        <dbReference type="PROSITE" id="PS50016"/>
    </source>
</evidence>
<dbReference type="InterPro" id="IPR013083">
    <property type="entry name" value="Znf_RING/FYVE/PHD"/>
</dbReference>
<feature type="region of interest" description="Disordered" evidence="9">
    <location>
        <begin position="1814"/>
        <end position="1859"/>
    </location>
</feature>
<feature type="compositionally biased region" description="Polar residues" evidence="9">
    <location>
        <begin position="3026"/>
        <end position="3036"/>
    </location>
</feature>
<feature type="compositionally biased region" description="Basic residues" evidence="9">
    <location>
        <begin position="986"/>
        <end position="998"/>
    </location>
</feature>
<feature type="compositionally biased region" description="Basic and acidic residues" evidence="9">
    <location>
        <begin position="1441"/>
        <end position="1462"/>
    </location>
</feature>
<feature type="compositionally biased region" description="Basic residues" evidence="9">
    <location>
        <begin position="2416"/>
        <end position="2426"/>
    </location>
</feature>
<comment type="function">
    <text evidence="6">May function as a negative regulator of the EGFR/Ras/MAPK signaling pathway during eye development.</text>
</comment>
<evidence type="ECO:0000256" key="7">
    <source>
        <dbReference type="ARBA" id="ARBA00068706"/>
    </source>
</evidence>
<feature type="compositionally biased region" description="Basic and acidic residues" evidence="9">
    <location>
        <begin position="711"/>
        <end position="721"/>
    </location>
</feature>
<evidence type="ECO:0000313" key="13">
    <source>
        <dbReference type="Proteomes" id="UP000283509"/>
    </source>
</evidence>
<dbReference type="SMART" id="SM00249">
    <property type="entry name" value="PHD"/>
    <property type="match status" value="2"/>
</dbReference>
<protein>
    <recommendedName>
        <fullName evidence="7">PHD finger protein rhinoceros</fullName>
    </recommendedName>
</protein>
<dbReference type="SUPFAM" id="SSF57903">
    <property type="entry name" value="FYVE/PHD zinc finger"/>
    <property type="match status" value="1"/>
</dbReference>
<name>A0A423TK47_PENVA</name>
<dbReference type="EMBL" id="QCYY01001609">
    <property type="protein sequence ID" value="ROT76793.1"/>
    <property type="molecule type" value="Genomic_DNA"/>
</dbReference>
<feature type="region of interest" description="Disordered" evidence="9">
    <location>
        <begin position="107"/>
        <end position="126"/>
    </location>
</feature>
<dbReference type="FunFam" id="3.30.40.10:FF:000030">
    <property type="entry name" value="Protein Jade-1 isoform 1"/>
    <property type="match status" value="1"/>
</dbReference>
<comment type="similarity">
    <text evidence="5">Belongs to the JADE family.</text>
</comment>
<evidence type="ECO:0000256" key="6">
    <source>
        <dbReference type="ARBA" id="ARBA00055261"/>
    </source>
</evidence>
<feature type="compositionally biased region" description="Basic and acidic residues" evidence="9">
    <location>
        <begin position="1067"/>
        <end position="1078"/>
    </location>
</feature>
<dbReference type="InterPro" id="IPR050701">
    <property type="entry name" value="Histone_Mod_Regulator"/>
</dbReference>
<feature type="compositionally biased region" description="Basic and acidic residues" evidence="9">
    <location>
        <begin position="1759"/>
        <end position="1793"/>
    </location>
</feature>
<dbReference type="Pfam" id="PF13832">
    <property type="entry name" value="zf-HC5HC2H_2"/>
    <property type="match status" value="1"/>
</dbReference>
<sequence>MSARIKRQLSKASGSAEGGGGAPSAAARKKRRIDNSGSDDEERSVWTPKHLGDLRAYNRSASEAPAELFRKDLISAMKLADNEPLTSDDYWGIGDPWKQEWERGVQVPVNPDSLPEPAVTTTVQRPRPEREGNFRLTKDKFIRVNHDDFFSNEQHILSNLPTKAEKMCRYDMDDLDDKWLIAYNGERARMGAAPVPPLIFEMIMEHLEETCWENIHKMLKTEESLSIEFDEDVICDVCRSPDSEEGNEMVFCDSCNICVHQACYGITAIPSGSWLCRTCSLGIKPDCVLCPNKGGAMKSTKSGQKWAHVACALWIPEVSIGSVERMEPITKIPNIPQSRWALVCVLCRERRGACIQCSVKTCKTAYHVTCAFKHGLEMKAIIEDESADDGVKLRSYCEKHSVASKKVGCEAESDAEEGAPKKKKDWTSEQKNQARAAKLRQIESEFYKHVDVLETSNFLDIDFETTETIFNYWKLKRRAGFNKPLLTPRSEEIDLLSHQQEHDIERMKMFVQLRQYLERVRNLCYMVSRRERLSRSFLKTREQTFSKQASILASSSMNLTQQEVDAVMQANHGPSVYDQLYSHPSAPSHTQKHFEKIVACIAGTLTEKVKPKKEPEKKDVNGLIRTSKDKTDNPYKKMYVNGAEQRRSRSSSLYSTSDSDSSLASTKWSLPTKGNTRYSVYTSSEEETNKENHSVKQEPPSSKSKLPFLDSSDKEKPKLETINRPTRGRVGRRRGTGRASAIKSRSFRDRMPHGSSEEDVKKFDNLITDKTVKTETNASSSKTVRERPSVDTSEDEAEPVSKPKPQPTKRRNKRKVTPSKLDSSVSSEDEPVVTVATAKEKKPSRRGKWSKNILSSQTTSVSSPVSEIPKLELSDDDELGPPTYKLSSDEDNNSEKSNEPAVMSSDIFGVSDRTDTSSDNGRDTALSKGPKKHDKKNESRISDSDVNSDDENKESTTDSQNHATLKTKAAKKEFTPKIEAKAERMNKKKTDKVGRTVRKTASAERCKSETRQSEEIDVEHGVTKSEVEATPGHMFVPQRKAAKKASELITRKPVKEIKEDPDEPEIIEEKKVLEEKRITPTKGRKSKSTKEKNEKVSEEKSESSDAPKKNLFEPPEILPYVPMRQAAKKAAENLKGGNSKAGTAASSGTEESELPTTTPVVSPIKNKRISRMEGKSGPRSKSKSPRAAKPVSSATVSDSGSESDSDLKFSKSIFSDSDEESVIKKDKAAKDKTDPLTEVYKEAKTDKQFFRGDIYIRPYQSSSDENEEGRPATPGRKSLLSHTSKSAGDEFPDLSKNQLFRGPSSISGDLHLTSDSDEREDENQEPAAGTLRKAPDKKLKTSEGRPEHGFQPPITERSESGMSNETEDHRSKSPTRRETGLESRLRQSGPQCRPRTPPGDVSVQDFRSNSHAPSRGRRRGREREPVPLSQDIGTSHKLHTRREVQSEETLKSIKKTPERSSQEKSGTSKGSTTEKEETLKEKEVVQRDRKEFLRERKDPVVEKKEVMQGKESLQQKAKNDSLRDRAVGGKEKQLVLPGDKEVKAAEKELLPEITNLQGESNEIIIEKEVHKEKKESQREKVLSPREKVVSPREKGLFQRKKVLSPREKVLSPREKVLSPREKVLSPREKVLSPREKVLSPKEKEGMVPEKAISPREKKDSLRGRDTSRERGESPKERREPVRDSDSLEEKYDKEKESPKDKIETAEETMPVPFSKPDLLNEIVEPSREAVDIFGQREKSAEKAEPVLEKDCQQKQTEQPAREEDSRVAAETPGDKREKDATPKPVENVKRTEQQQKSGVFGFVGVDLEVERLDDIVETSDTEPEPKKVRIGDSDEDSINVVGEKRVEQPKDSGYKSAITTPEPVDRVHAVCNDMVNVNSVVNNFMSDESRLETVDVTSKTPVVLPTPVEGKQVLNKFVSPTRRKNLEDVIGEMKRQAEAQPEVQPEAQAEPTKPVPPPERQNEVTASSPPHSQANSFSVPPVPESSVASPQASSAEALPPKSSSSPGANFREQWRGQWEKSPPQPEHKVDPGTGPHLPPHLPMSGLELGLPSSMSMLDLQRAMYSADAQHQLFSAIDFLNARTMFTSQFRQMVEAGIHPPIFNTTLIPAYLQQHSANELAALSQQQYPPPARENQIPDKTSMCSQEMSRLSAHDDRPPTPELPTTDAKAGSRQATSSSKTTKPLSSPGSVMTVPPLSSPLAQSNKVVPGLVSPTTSRGQHTREEQPSPVLPNNKIAQPQPSPSSIYNKNENVPVSTASQPPATTVAPTDISSTSHSVLSSSVSRTASQPQVSPQSSKSSQAPVLSQQSSKPSQAPVVSQQSSKPSQVPVVSPQSTKPSQAPVTATTTSTESSVTITKEEPAPKRVPIYMQEAKSQKAPEKKSPRSQASSPRWVNKESTKAREKKGSKVNRAAYNKGRGRSTGKGKGRGQSPRFNSISVPKELVGTVYDFDFDNEFDDGPANNTLDDLRKSREKRQSVDTTPQQSLTPTYTIEHKEQTKKSSKKSKSSQKEKGVTKSADDGDKVAKILEDYRNTQNSQLRRSTHSPSPPRGDDMLEGPSKSPDKIQDIPQFTSEFTSSIPEIKFTISNLSDVRDSNPTSELSVLPKNTGDDSRVSLTVPTAQIGIDERTNQLKLKIKGPYANSYSATNTSAAPQEAVGAPTPTSTTSTLRRMRKKELIRQYCYQDQIPNEPADSGPINSTPNPPPQLRTGITIPKAVASMPSIPTREDYKMYTQDETPTGGGGGGRRKRPPRELRHLDWSVMEDSGKRNSETTEGGDVIRKRPRAAKEAAKNLDEKDVSSAKPPPKLRISLGKKGSEVTTVTADSKDFGGKQRPPKKRIAEENAMVKIKNDNMKFREQIMADFDKGEKKSGVKGTDREKKAKKRKILLGESSGDGKDGSCDDQHDVKVITGDSTNAPKLVIRFWKAKSESSSGNKNIKSEANNAGGHKEERSDSDSAGNIPLPLGPYDSGWPPSYSAAEQLGLPKMDYGLGSLSAPSRSECPEEMFQRLEAQIAATGGTVPEGGGSASSLGPRQTSGPPLPDVPSLRHTLYPYKEGSDCR</sequence>
<feature type="compositionally biased region" description="Basic and acidic residues" evidence="9">
    <location>
        <begin position="2393"/>
        <end position="2405"/>
    </location>
</feature>
<feature type="compositionally biased region" description="Basic and acidic residues" evidence="9">
    <location>
        <begin position="610"/>
        <end position="635"/>
    </location>
</feature>
<dbReference type="STRING" id="6689.A0A423TK47"/>
<feature type="compositionally biased region" description="Low complexity" evidence="9">
    <location>
        <begin position="2175"/>
        <end position="2189"/>
    </location>
</feature>
<feature type="compositionally biased region" description="Basic and acidic residues" evidence="9">
    <location>
        <begin position="1001"/>
        <end position="1027"/>
    </location>
</feature>
<dbReference type="CDD" id="cd15671">
    <property type="entry name" value="ePHD_JADE"/>
    <property type="match status" value="1"/>
</dbReference>
<feature type="compositionally biased region" description="Low complexity" evidence="9">
    <location>
        <begin position="2271"/>
        <end position="2355"/>
    </location>
</feature>
<feature type="compositionally biased region" description="Basic and acidic residues" evidence="9">
    <location>
        <begin position="1366"/>
        <end position="1385"/>
    </location>
</feature>
<feature type="compositionally biased region" description="Basic and acidic residues" evidence="9">
    <location>
        <begin position="687"/>
        <end position="696"/>
    </location>
</feature>
<feature type="compositionally biased region" description="Basic and acidic residues" evidence="9">
    <location>
        <begin position="2465"/>
        <end position="2476"/>
    </location>
</feature>
<reference evidence="12 13" key="2">
    <citation type="submission" date="2019-01" db="EMBL/GenBank/DDBJ databases">
        <title>The decoding of complex shrimp genome reveals the adaptation for benthos swimmer, frequently molting mechanism and breeding impact on genome.</title>
        <authorList>
            <person name="Sun Y."/>
            <person name="Gao Y."/>
            <person name="Yu Y."/>
        </authorList>
    </citation>
    <scope>NUCLEOTIDE SEQUENCE [LARGE SCALE GENOMIC DNA]</scope>
    <source>
        <tissue evidence="12">Muscle</tissue>
    </source>
</reference>
<evidence type="ECO:0000256" key="9">
    <source>
        <dbReference type="SAM" id="MobiDB-lite"/>
    </source>
</evidence>
<feature type="region of interest" description="Disordered" evidence="9">
    <location>
        <begin position="2860"/>
        <end position="2900"/>
    </location>
</feature>
<feature type="region of interest" description="Disordered" evidence="9">
    <location>
        <begin position="1"/>
        <end position="50"/>
    </location>
</feature>
<feature type="compositionally biased region" description="Polar residues" evidence="9">
    <location>
        <begin position="1192"/>
        <end position="1202"/>
    </location>
</feature>
<feature type="region of interest" description="Disordered" evidence="9">
    <location>
        <begin position="2645"/>
        <end position="2836"/>
    </location>
</feature>
<feature type="compositionally biased region" description="Low complexity" evidence="9">
    <location>
        <begin position="855"/>
        <end position="866"/>
    </location>
</feature>
<feature type="compositionally biased region" description="Basic and acidic residues" evidence="9">
    <location>
        <begin position="970"/>
        <end position="985"/>
    </location>
</feature>
<dbReference type="PROSITE" id="PS50016">
    <property type="entry name" value="ZF_PHD_2"/>
    <property type="match status" value="1"/>
</dbReference>
<feature type="compositionally biased region" description="Basic residues" evidence="9">
    <location>
        <begin position="807"/>
        <end position="817"/>
    </location>
</feature>
<feature type="compositionally biased region" description="Basic residues" evidence="9">
    <location>
        <begin position="726"/>
        <end position="736"/>
    </location>
</feature>
<evidence type="ECO:0000259" key="11">
    <source>
        <dbReference type="PROSITE" id="PS51805"/>
    </source>
</evidence>
<feature type="compositionally biased region" description="Polar residues" evidence="9">
    <location>
        <begin position="2477"/>
        <end position="2489"/>
    </location>
</feature>
<feature type="compositionally biased region" description="Polar residues" evidence="9">
    <location>
        <begin position="1963"/>
        <end position="1977"/>
    </location>
</feature>
<feature type="compositionally biased region" description="Basic and acidic residues" evidence="9">
    <location>
        <begin position="2750"/>
        <end position="2798"/>
    </location>
</feature>
<dbReference type="PROSITE" id="PS01359">
    <property type="entry name" value="ZF_PHD_1"/>
    <property type="match status" value="1"/>
</dbReference>
<evidence type="ECO:0000256" key="8">
    <source>
        <dbReference type="PROSITE-ProRule" id="PRU00146"/>
    </source>
</evidence>
<dbReference type="GO" id="GO:0008270">
    <property type="term" value="F:zinc ion binding"/>
    <property type="evidence" value="ECO:0007669"/>
    <property type="project" value="UniProtKB-KW"/>
</dbReference>
<dbReference type="PANTHER" id="PTHR13793:SF160">
    <property type="entry name" value="PHD FINGER PROTEIN RHINOCEROS"/>
    <property type="match status" value="1"/>
</dbReference>
<feature type="region of interest" description="Disordered" evidence="9">
    <location>
        <begin position="3010"/>
        <end position="3059"/>
    </location>
</feature>
<evidence type="ECO:0000256" key="5">
    <source>
        <dbReference type="ARBA" id="ARBA00038371"/>
    </source>
</evidence>
<dbReference type="PANTHER" id="PTHR13793">
    <property type="entry name" value="PHD FINGER PROTEINS"/>
    <property type="match status" value="1"/>
</dbReference>
<feature type="compositionally biased region" description="Polar residues" evidence="9">
    <location>
        <begin position="2234"/>
        <end position="2270"/>
    </location>
</feature>
<feature type="compositionally biased region" description="Basic and acidic residues" evidence="9">
    <location>
        <begin position="2373"/>
        <end position="2382"/>
    </location>
</feature>
<dbReference type="GO" id="GO:0006357">
    <property type="term" value="P:regulation of transcription by RNA polymerase II"/>
    <property type="evidence" value="ECO:0007669"/>
    <property type="project" value="TreeGrafter"/>
</dbReference>
<feature type="compositionally biased region" description="Acidic residues" evidence="9">
    <location>
        <begin position="1315"/>
        <end position="1324"/>
    </location>
</feature>
<dbReference type="InterPro" id="IPR011011">
    <property type="entry name" value="Znf_FYVE_PHD"/>
</dbReference>
<feature type="compositionally biased region" description="Basic and acidic residues" evidence="9">
    <location>
        <begin position="2860"/>
        <end position="2878"/>
    </location>
</feature>
<feature type="compositionally biased region" description="Basic and acidic residues" evidence="9">
    <location>
        <begin position="1472"/>
        <end position="1508"/>
    </location>
</feature>
<dbReference type="InterPro" id="IPR019787">
    <property type="entry name" value="Znf_PHD-finger"/>
</dbReference>
<dbReference type="InterPro" id="IPR034732">
    <property type="entry name" value="EPHD"/>
</dbReference>
<keyword evidence="3 8" id="KW-0863">Zinc-finger</keyword>
<evidence type="ECO:0000256" key="1">
    <source>
        <dbReference type="ARBA" id="ARBA00022723"/>
    </source>
</evidence>
<feature type="compositionally biased region" description="Basic and acidic residues" evidence="9">
    <location>
        <begin position="1567"/>
        <end position="1596"/>
    </location>
</feature>
<evidence type="ECO:0000256" key="2">
    <source>
        <dbReference type="ARBA" id="ARBA00022737"/>
    </source>
</evidence>
<dbReference type="CDD" id="cd15573">
    <property type="entry name" value="PHD_JADE"/>
    <property type="match status" value="1"/>
</dbReference>
<dbReference type="Pfam" id="PF10513">
    <property type="entry name" value="EPL1"/>
    <property type="match status" value="1"/>
</dbReference>
<feature type="compositionally biased region" description="Basic and acidic residues" evidence="9">
    <location>
        <begin position="1088"/>
        <end position="1111"/>
    </location>
</feature>
<keyword evidence="4" id="KW-0862">Zinc</keyword>
<dbReference type="InterPro" id="IPR019542">
    <property type="entry name" value="Enhancer_polycomb-like_N"/>
</dbReference>
<feature type="compositionally biased region" description="Low complexity" evidence="9">
    <location>
        <begin position="1984"/>
        <end position="1997"/>
    </location>
</feature>
<proteinExistence type="inferred from homology"/>
<feature type="compositionally biased region" description="Basic and acidic residues" evidence="9">
    <location>
        <begin position="912"/>
        <end position="922"/>
    </location>
</feature>
<organism evidence="12 13">
    <name type="scientific">Penaeus vannamei</name>
    <name type="common">Whiteleg shrimp</name>
    <name type="synonym">Litopenaeus vannamei</name>
    <dbReference type="NCBI Taxonomy" id="6689"/>
    <lineage>
        <taxon>Eukaryota</taxon>
        <taxon>Metazoa</taxon>
        <taxon>Ecdysozoa</taxon>
        <taxon>Arthropoda</taxon>
        <taxon>Crustacea</taxon>
        <taxon>Multicrustacea</taxon>
        <taxon>Malacostraca</taxon>
        <taxon>Eumalacostraca</taxon>
        <taxon>Eucarida</taxon>
        <taxon>Decapoda</taxon>
        <taxon>Dendrobranchiata</taxon>
        <taxon>Penaeoidea</taxon>
        <taxon>Penaeidae</taxon>
        <taxon>Penaeus</taxon>
    </lineage>
</organism>
<feature type="region of interest" description="Disordered" evidence="9">
    <location>
        <begin position="2590"/>
        <end position="2612"/>
    </location>
</feature>
<gene>
    <name evidence="12" type="ORF">C7M84_004608</name>
</gene>
<feature type="compositionally biased region" description="Basic and acidic residues" evidence="9">
    <location>
        <begin position="1221"/>
        <end position="1250"/>
    </location>
</feature>
<feature type="compositionally biased region" description="Basic and acidic residues" evidence="9">
    <location>
        <begin position="1604"/>
        <end position="1704"/>
    </location>
</feature>
<evidence type="ECO:0000256" key="3">
    <source>
        <dbReference type="ARBA" id="ARBA00022771"/>
    </source>
</evidence>
<dbReference type="OrthoDB" id="20839at2759"/>
<reference evidence="12 13" key="1">
    <citation type="submission" date="2018-04" db="EMBL/GenBank/DDBJ databases">
        <authorList>
            <person name="Zhang X."/>
            <person name="Yuan J."/>
            <person name="Li F."/>
            <person name="Xiang J."/>
        </authorList>
    </citation>
    <scope>NUCLEOTIDE SEQUENCE [LARGE SCALE GENOMIC DNA]</scope>
    <source>
        <tissue evidence="12">Muscle</tissue>
    </source>
</reference>
<dbReference type="PROSITE" id="PS51805">
    <property type="entry name" value="EPHD"/>
    <property type="match status" value="1"/>
</dbReference>
<feature type="compositionally biased region" description="Polar residues" evidence="9">
    <location>
        <begin position="2928"/>
        <end position="2941"/>
    </location>
</feature>
<feature type="compositionally biased region" description="Basic and acidic residues" evidence="9">
    <location>
        <begin position="1823"/>
        <end position="1832"/>
    </location>
</feature>
<comment type="caution">
    <text evidence="12">The sequence shown here is derived from an EMBL/GenBank/DDBJ whole genome shotgun (WGS) entry which is preliminary data.</text>
</comment>
<feature type="compositionally biased region" description="Basic and acidic residues" evidence="9">
    <location>
        <begin position="746"/>
        <end position="764"/>
    </location>
</feature>
<dbReference type="Proteomes" id="UP000283509">
    <property type="component" value="Unassembled WGS sequence"/>
</dbReference>
<dbReference type="Gene3D" id="3.30.40.10">
    <property type="entry name" value="Zinc/RING finger domain, C3HC4 (zinc finger)"/>
    <property type="match status" value="2"/>
</dbReference>
<evidence type="ECO:0000313" key="12">
    <source>
        <dbReference type="EMBL" id="ROT76793.1"/>
    </source>
</evidence>
<feature type="region of interest" description="Disordered" evidence="9">
    <location>
        <begin position="1567"/>
        <end position="1797"/>
    </location>
</feature>
<feature type="compositionally biased region" description="Polar residues" evidence="9">
    <location>
        <begin position="667"/>
        <end position="683"/>
    </location>
</feature>
<feature type="compositionally biased region" description="Polar residues" evidence="9">
    <location>
        <begin position="2590"/>
        <end position="2600"/>
    </location>
</feature>
<feature type="region of interest" description="Disordered" evidence="9">
    <location>
        <begin position="2124"/>
        <end position="2572"/>
    </location>
</feature>
<keyword evidence="2" id="KW-0677">Repeat</keyword>